<dbReference type="EMBL" id="JAXCLA010000009">
    <property type="protein sequence ID" value="MDY0747862.1"/>
    <property type="molecule type" value="Genomic_DNA"/>
</dbReference>
<keyword evidence="2" id="KW-1185">Reference proteome</keyword>
<evidence type="ECO:0000313" key="1">
    <source>
        <dbReference type="EMBL" id="MDY0747862.1"/>
    </source>
</evidence>
<name>A0ABU5DNH2_9BURK</name>
<dbReference type="Proteomes" id="UP001285263">
    <property type="component" value="Unassembled WGS sequence"/>
</dbReference>
<dbReference type="PIRSF" id="PIRSF029285">
    <property type="entry name" value="Aminopept"/>
    <property type="match status" value="1"/>
</dbReference>
<proteinExistence type="predicted"/>
<evidence type="ECO:0000313" key="2">
    <source>
        <dbReference type="Proteomes" id="UP001285263"/>
    </source>
</evidence>
<dbReference type="GO" id="GO:0004177">
    <property type="term" value="F:aminopeptidase activity"/>
    <property type="evidence" value="ECO:0007669"/>
    <property type="project" value="UniProtKB-KW"/>
</dbReference>
<accession>A0ABU5DNH2</accession>
<sequence length="355" mass="39926">MIGRRLAILLVAGLAAVLVAGCGQVGYLAQSLNGHMRMMSAAEPVSTLLARPDLDPKLRERLQLSQRLRDYAITELHLPDNNSYRRYADLHRGAAVWNVIAAPELSLKAKTWCYPIMGCVAYRGYFDQAAAEAYARGLREDDEHLEVMVGPVPAYSTLGWSTWLGGDPLLNTFIGYPEGELARMMFHELAHQVAYADDDTTFNESFATAVERIGAARWLKARGSEAARETYERGNQRRLQFRALTDAYRVKLAAVYDSAQDDEAKRAAKAHTMQALREDYAKLKAEEWGGYSGYDDWFARANNASFALLSAYGELVPAFEALFEREGEDWPRFYAEVKRLAKLPKAERRSQLESH</sequence>
<keyword evidence="1" id="KW-0031">Aminopeptidase</keyword>
<dbReference type="PROSITE" id="PS51257">
    <property type="entry name" value="PROKAR_LIPOPROTEIN"/>
    <property type="match status" value="1"/>
</dbReference>
<organism evidence="1 2">
    <name type="scientific">Roseateles agri</name>
    <dbReference type="NCBI Taxonomy" id="3098619"/>
    <lineage>
        <taxon>Bacteria</taxon>
        <taxon>Pseudomonadati</taxon>
        <taxon>Pseudomonadota</taxon>
        <taxon>Betaproteobacteria</taxon>
        <taxon>Burkholderiales</taxon>
        <taxon>Sphaerotilaceae</taxon>
        <taxon>Roseateles</taxon>
    </lineage>
</organism>
<gene>
    <name evidence="1" type="ORF">SNE35_25390</name>
</gene>
<reference evidence="1 2" key="1">
    <citation type="submission" date="2023-11" db="EMBL/GenBank/DDBJ databases">
        <title>Paucibacter sp. nov., isolated from fresh soil in Korea.</title>
        <authorList>
            <person name="Le N.T.T."/>
        </authorList>
    </citation>
    <scope>NUCLEOTIDE SEQUENCE [LARGE SCALE GENOMIC DNA]</scope>
    <source>
        <strain evidence="1 2">R3-3</strain>
    </source>
</reference>
<dbReference type="Pfam" id="PF10023">
    <property type="entry name" value="Aminopep"/>
    <property type="match status" value="1"/>
</dbReference>
<keyword evidence="1" id="KW-0645">Protease</keyword>
<dbReference type="InterPro" id="IPR014553">
    <property type="entry name" value="Aminopept"/>
</dbReference>
<dbReference type="RefSeq" id="WP_320425831.1">
    <property type="nucleotide sequence ID" value="NZ_JAXCLA010000009.1"/>
</dbReference>
<keyword evidence="1" id="KW-0378">Hydrolase</keyword>
<comment type="caution">
    <text evidence="1">The sequence shown here is derived from an EMBL/GenBank/DDBJ whole genome shotgun (WGS) entry which is preliminary data.</text>
</comment>
<protein>
    <submittedName>
        <fullName evidence="1">Aminopeptidase</fullName>
    </submittedName>
</protein>